<dbReference type="AlphaFoldDB" id="A0A4S8LQ98"/>
<sequence>MLLLVTLFEKNLAVALNTLGYIQTQRQVSLNGDSDDQNKMHNKGQDSGDFISSEEEAEEEIDQLETSDLDDNATTLPDKRSKTMSKTGKTIPQKKKQGGSPVDGLSNKKLFDDANTVDFETVLATIHGSLDKILPSLSYKLETSEDNWQICIDEVLAVQLKKITNVKVDVLVDEVYMSALKKKQKGKSRNGGNGKGKGKKAAAVKPINLDGSDSDKKSDVITEDMENGNGSGIMDSEKKHLDRLTGCYSSCSACGPDVAFKVNKRSQHVPLTISQLQSWATVLVHTQLLLIHIDNFSDFHYSISQTPAHKATTTPAPSPVVGNPYSAELGGFLSAFAAAQFMTAGHRVPTFPTFGAQPAYPSSPEIPFSDPYNETESNPYPAIDDFLLALAQKEPRRGLLQYIQKFEDAVE</sequence>
<name>A0A4S8LQ98_DENBC</name>
<feature type="chain" id="PRO_5020555610" evidence="2">
    <location>
        <begin position="16"/>
        <end position="411"/>
    </location>
</feature>
<feature type="compositionally biased region" description="Acidic residues" evidence="1">
    <location>
        <begin position="52"/>
        <end position="71"/>
    </location>
</feature>
<organism evidence="3 4">
    <name type="scientific">Dendrothele bispora (strain CBS 962.96)</name>
    <dbReference type="NCBI Taxonomy" id="1314807"/>
    <lineage>
        <taxon>Eukaryota</taxon>
        <taxon>Fungi</taxon>
        <taxon>Dikarya</taxon>
        <taxon>Basidiomycota</taxon>
        <taxon>Agaricomycotina</taxon>
        <taxon>Agaricomycetes</taxon>
        <taxon>Agaricomycetidae</taxon>
        <taxon>Agaricales</taxon>
        <taxon>Agaricales incertae sedis</taxon>
        <taxon>Dendrothele</taxon>
    </lineage>
</organism>
<evidence type="ECO:0000256" key="1">
    <source>
        <dbReference type="SAM" id="MobiDB-lite"/>
    </source>
</evidence>
<reference evidence="3 4" key="1">
    <citation type="journal article" date="2019" name="Nat. Ecol. Evol.">
        <title>Megaphylogeny resolves global patterns of mushroom evolution.</title>
        <authorList>
            <person name="Varga T."/>
            <person name="Krizsan K."/>
            <person name="Foldi C."/>
            <person name="Dima B."/>
            <person name="Sanchez-Garcia M."/>
            <person name="Sanchez-Ramirez S."/>
            <person name="Szollosi G.J."/>
            <person name="Szarkandi J.G."/>
            <person name="Papp V."/>
            <person name="Albert L."/>
            <person name="Andreopoulos W."/>
            <person name="Angelini C."/>
            <person name="Antonin V."/>
            <person name="Barry K.W."/>
            <person name="Bougher N.L."/>
            <person name="Buchanan P."/>
            <person name="Buyck B."/>
            <person name="Bense V."/>
            <person name="Catcheside P."/>
            <person name="Chovatia M."/>
            <person name="Cooper J."/>
            <person name="Damon W."/>
            <person name="Desjardin D."/>
            <person name="Finy P."/>
            <person name="Geml J."/>
            <person name="Haridas S."/>
            <person name="Hughes K."/>
            <person name="Justo A."/>
            <person name="Karasinski D."/>
            <person name="Kautmanova I."/>
            <person name="Kiss B."/>
            <person name="Kocsube S."/>
            <person name="Kotiranta H."/>
            <person name="LaButti K.M."/>
            <person name="Lechner B.E."/>
            <person name="Liimatainen K."/>
            <person name="Lipzen A."/>
            <person name="Lukacs Z."/>
            <person name="Mihaltcheva S."/>
            <person name="Morgado L.N."/>
            <person name="Niskanen T."/>
            <person name="Noordeloos M.E."/>
            <person name="Ohm R.A."/>
            <person name="Ortiz-Santana B."/>
            <person name="Ovrebo C."/>
            <person name="Racz N."/>
            <person name="Riley R."/>
            <person name="Savchenko A."/>
            <person name="Shiryaev A."/>
            <person name="Soop K."/>
            <person name="Spirin V."/>
            <person name="Szebenyi C."/>
            <person name="Tomsovsky M."/>
            <person name="Tulloss R.E."/>
            <person name="Uehling J."/>
            <person name="Grigoriev I.V."/>
            <person name="Vagvolgyi C."/>
            <person name="Papp T."/>
            <person name="Martin F.M."/>
            <person name="Miettinen O."/>
            <person name="Hibbett D.S."/>
            <person name="Nagy L.G."/>
        </authorList>
    </citation>
    <scope>NUCLEOTIDE SEQUENCE [LARGE SCALE GENOMIC DNA]</scope>
    <source>
        <strain evidence="3 4">CBS 962.96</strain>
    </source>
</reference>
<protein>
    <submittedName>
        <fullName evidence="3">Uncharacterized protein</fullName>
    </submittedName>
</protein>
<feature type="region of interest" description="Disordered" evidence="1">
    <location>
        <begin position="31"/>
        <end position="107"/>
    </location>
</feature>
<feature type="region of interest" description="Disordered" evidence="1">
    <location>
        <begin position="182"/>
        <end position="202"/>
    </location>
</feature>
<evidence type="ECO:0000313" key="3">
    <source>
        <dbReference type="EMBL" id="THU91612.1"/>
    </source>
</evidence>
<accession>A0A4S8LQ98</accession>
<evidence type="ECO:0000256" key="2">
    <source>
        <dbReference type="SAM" id="SignalP"/>
    </source>
</evidence>
<dbReference type="OrthoDB" id="2994402at2759"/>
<dbReference type="Proteomes" id="UP000297245">
    <property type="component" value="Unassembled WGS sequence"/>
</dbReference>
<keyword evidence="4" id="KW-1185">Reference proteome</keyword>
<dbReference type="EMBL" id="ML179302">
    <property type="protein sequence ID" value="THU91612.1"/>
    <property type="molecule type" value="Genomic_DNA"/>
</dbReference>
<keyword evidence="2" id="KW-0732">Signal</keyword>
<feature type="signal peptide" evidence="2">
    <location>
        <begin position="1"/>
        <end position="15"/>
    </location>
</feature>
<evidence type="ECO:0000313" key="4">
    <source>
        <dbReference type="Proteomes" id="UP000297245"/>
    </source>
</evidence>
<proteinExistence type="predicted"/>
<gene>
    <name evidence="3" type="ORF">K435DRAFT_801142</name>
</gene>
<feature type="compositionally biased region" description="Basic and acidic residues" evidence="1">
    <location>
        <begin position="36"/>
        <end position="46"/>
    </location>
</feature>